<dbReference type="InterPro" id="IPR002119">
    <property type="entry name" value="Histone_H2A"/>
</dbReference>
<dbReference type="GO" id="GO:0030527">
    <property type="term" value="F:structural constituent of chromatin"/>
    <property type="evidence" value="ECO:0007669"/>
    <property type="project" value="InterPro"/>
</dbReference>
<feature type="region of interest" description="Disordered" evidence="1">
    <location>
        <begin position="36"/>
        <end position="58"/>
    </location>
</feature>
<reference evidence="2" key="1">
    <citation type="submission" date="2019-09" db="EMBL/GenBank/DDBJ databases">
        <authorList>
            <person name="Zhang L."/>
        </authorList>
    </citation>
    <scope>NUCLEOTIDE SEQUENCE</scope>
</reference>
<accession>A0A5K1CMA5</accession>
<dbReference type="GO" id="GO:0003677">
    <property type="term" value="F:DNA binding"/>
    <property type="evidence" value="ECO:0007669"/>
    <property type="project" value="InterPro"/>
</dbReference>
<dbReference type="InterPro" id="IPR009072">
    <property type="entry name" value="Histone-fold"/>
</dbReference>
<dbReference type="GO" id="GO:0046982">
    <property type="term" value="F:protein heterodimerization activity"/>
    <property type="evidence" value="ECO:0007669"/>
    <property type="project" value="InterPro"/>
</dbReference>
<proteinExistence type="predicted"/>
<dbReference type="SUPFAM" id="SSF47113">
    <property type="entry name" value="Histone-fold"/>
    <property type="match status" value="1"/>
</dbReference>
<evidence type="ECO:0000256" key="1">
    <source>
        <dbReference type="SAM" id="MobiDB-lite"/>
    </source>
</evidence>
<evidence type="ECO:0000313" key="2">
    <source>
        <dbReference type="EMBL" id="VVW24941.1"/>
    </source>
</evidence>
<dbReference type="AlphaFoldDB" id="A0A5K1CMA5"/>
<organism evidence="2">
    <name type="scientific">Nymphaea colorata</name>
    <name type="common">pocket water lily</name>
    <dbReference type="NCBI Taxonomy" id="210225"/>
    <lineage>
        <taxon>Eukaryota</taxon>
        <taxon>Viridiplantae</taxon>
        <taxon>Streptophyta</taxon>
        <taxon>Embryophyta</taxon>
        <taxon>Tracheophyta</taxon>
        <taxon>Spermatophyta</taxon>
        <taxon>Magnoliopsida</taxon>
        <taxon>Nymphaeales</taxon>
        <taxon>Nymphaeaceae</taxon>
        <taxon>Nymphaea</taxon>
    </lineage>
</organism>
<name>A0A5K1CMA5_9MAGN</name>
<dbReference type="GO" id="GO:0000786">
    <property type="term" value="C:nucleosome"/>
    <property type="evidence" value="ECO:0007669"/>
    <property type="project" value="InterPro"/>
</dbReference>
<dbReference type="EMBL" id="LR721782">
    <property type="protein sequence ID" value="VVW24941.1"/>
    <property type="molecule type" value="Genomic_DNA"/>
</dbReference>
<dbReference type="Gramene" id="NC4G0152100.1">
    <property type="protein sequence ID" value="NC4G0152100.1:cds"/>
    <property type="gene ID" value="NC4G0152100"/>
</dbReference>
<protein>
    <submittedName>
        <fullName evidence="2">Uncharacterized protein</fullName>
    </submittedName>
</protein>
<dbReference type="PRINTS" id="PR00620">
    <property type="entry name" value="HISTONEH2A"/>
</dbReference>
<sequence length="90" mass="9691">MRRKSPDNEEVEVSFRKPKAAMKTLSRILAAAGTQIEVPRKEGKGTQQVPSISKEGRYSERVSSSAPVCLAAVLEYSATEVLKPAGNAAM</sequence>
<dbReference type="Gene3D" id="1.10.20.10">
    <property type="entry name" value="Histone, subunit A"/>
    <property type="match status" value="1"/>
</dbReference>
<gene>
    <name evidence="2" type="ORF">NYM_LOCUS17981</name>
</gene>